<reference evidence="2 3" key="1">
    <citation type="journal article" date="2014" name="Int. J. Syst. Evol. Microbiol.">
        <title>Complete genome sequence of Corynebacterium casei LMG S-19264T (=DSM 44701T), isolated from a smear-ripened cheese.</title>
        <authorList>
            <consortium name="US DOE Joint Genome Institute (JGI-PGF)"/>
            <person name="Walter F."/>
            <person name="Albersmeier A."/>
            <person name="Kalinowski J."/>
            <person name="Ruckert C."/>
        </authorList>
    </citation>
    <scope>NUCLEOTIDE SEQUENCE [LARGE SCALE GENOMIC DNA]</scope>
    <source>
        <strain evidence="2 3">NBRC 110095</strain>
    </source>
</reference>
<comment type="caution">
    <text evidence="2">The sequence shown here is derived from an EMBL/GenBank/DDBJ whole genome shotgun (WGS) entry which is preliminary data.</text>
</comment>
<organism evidence="2 3">
    <name type="scientific">Marinibactrum halimedae</name>
    <dbReference type="NCBI Taxonomy" id="1444977"/>
    <lineage>
        <taxon>Bacteria</taxon>
        <taxon>Pseudomonadati</taxon>
        <taxon>Pseudomonadota</taxon>
        <taxon>Gammaproteobacteria</taxon>
        <taxon>Cellvibrionales</taxon>
        <taxon>Cellvibrionaceae</taxon>
        <taxon>Marinibactrum</taxon>
    </lineage>
</organism>
<sequence length="209" mass="23435">MLWGITIFVLSPEGGGGKNDASSALVMASSSKSISEINKADNNERLSQSSSSSAMHSLQEPNLPKKNLQIQSSQENDTEGKDQIDESLPTYFLLNEQIDQQDQFGNYVTELTLAADLSKTLFIVADVPIMPKDGDNRKNKIGCYLGEFTLAYQQAVSVVQKMDDHQEMSSPIIMHYFCDYSDDYGYFLLEEESVSIERKMSVEEIKKNY</sequence>
<name>A0AA37WMJ9_9GAMM</name>
<evidence type="ECO:0000313" key="3">
    <source>
        <dbReference type="Proteomes" id="UP001156870"/>
    </source>
</evidence>
<feature type="region of interest" description="Disordered" evidence="1">
    <location>
        <begin position="41"/>
        <end position="65"/>
    </location>
</feature>
<keyword evidence="3" id="KW-1185">Reference proteome</keyword>
<accession>A0AA37WMJ9</accession>
<dbReference type="Proteomes" id="UP001156870">
    <property type="component" value="Unassembled WGS sequence"/>
</dbReference>
<gene>
    <name evidence="2" type="ORF">GCM10007877_10100</name>
</gene>
<dbReference type="AlphaFoldDB" id="A0AA37WMJ9"/>
<dbReference type="EMBL" id="BSPD01000029">
    <property type="protein sequence ID" value="GLS25296.1"/>
    <property type="molecule type" value="Genomic_DNA"/>
</dbReference>
<evidence type="ECO:0000313" key="2">
    <source>
        <dbReference type="EMBL" id="GLS25296.1"/>
    </source>
</evidence>
<evidence type="ECO:0000256" key="1">
    <source>
        <dbReference type="SAM" id="MobiDB-lite"/>
    </source>
</evidence>
<dbReference type="RefSeq" id="WP_232593335.1">
    <property type="nucleotide sequence ID" value="NZ_BSPD01000029.1"/>
</dbReference>
<protein>
    <submittedName>
        <fullName evidence="2">Uncharacterized protein</fullName>
    </submittedName>
</protein>
<proteinExistence type="predicted"/>